<name>A0AAV7MMW5_PLEWA</name>
<evidence type="ECO:0000313" key="1">
    <source>
        <dbReference type="EMBL" id="KAJ1103727.1"/>
    </source>
</evidence>
<dbReference type="AlphaFoldDB" id="A0AAV7MMW5"/>
<protein>
    <submittedName>
        <fullName evidence="1">Uncharacterized protein</fullName>
    </submittedName>
</protein>
<evidence type="ECO:0000313" key="2">
    <source>
        <dbReference type="Proteomes" id="UP001066276"/>
    </source>
</evidence>
<comment type="caution">
    <text evidence="1">The sequence shown here is derived from an EMBL/GenBank/DDBJ whole genome shotgun (WGS) entry which is preliminary data.</text>
</comment>
<dbReference type="PANTHER" id="PTHR11505">
    <property type="entry name" value="L1 TRANSPOSABLE ELEMENT-RELATED"/>
    <property type="match status" value="1"/>
</dbReference>
<dbReference type="EMBL" id="JANPWB010000013">
    <property type="protein sequence ID" value="KAJ1103727.1"/>
    <property type="molecule type" value="Genomic_DNA"/>
</dbReference>
<organism evidence="1 2">
    <name type="scientific">Pleurodeles waltl</name>
    <name type="common">Iberian ribbed newt</name>
    <dbReference type="NCBI Taxonomy" id="8319"/>
    <lineage>
        <taxon>Eukaryota</taxon>
        <taxon>Metazoa</taxon>
        <taxon>Chordata</taxon>
        <taxon>Craniata</taxon>
        <taxon>Vertebrata</taxon>
        <taxon>Euteleostomi</taxon>
        <taxon>Amphibia</taxon>
        <taxon>Batrachia</taxon>
        <taxon>Caudata</taxon>
        <taxon>Salamandroidea</taxon>
        <taxon>Salamandridae</taxon>
        <taxon>Pleurodelinae</taxon>
        <taxon>Pleurodeles</taxon>
    </lineage>
</organism>
<dbReference type="Proteomes" id="UP001066276">
    <property type="component" value="Chromosome 9"/>
</dbReference>
<dbReference type="Gene3D" id="3.30.70.1820">
    <property type="entry name" value="L1 transposable element, RRM domain"/>
    <property type="match status" value="1"/>
</dbReference>
<dbReference type="InterPro" id="IPR004244">
    <property type="entry name" value="Transposase_22"/>
</dbReference>
<gene>
    <name evidence="1" type="ORF">NDU88_001148</name>
</gene>
<reference evidence="1" key="1">
    <citation type="journal article" date="2022" name="bioRxiv">
        <title>Sequencing and chromosome-scale assembly of the giantPleurodeles waltlgenome.</title>
        <authorList>
            <person name="Brown T."/>
            <person name="Elewa A."/>
            <person name="Iarovenko S."/>
            <person name="Subramanian E."/>
            <person name="Araus A.J."/>
            <person name="Petzold A."/>
            <person name="Susuki M."/>
            <person name="Suzuki K.-i.T."/>
            <person name="Hayashi T."/>
            <person name="Toyoda A."/>
            <person name="Oliveira C."/>
            <person name="Osipova E."/>
            <person name="Leigh N.D."/>
            <person name="Simon A."/>
            <person name="Yun M.H."/>
        </authorList>
    </citation>
    <scope>NUCLEOTIDE SEQUENCE</scope>
    <source>
        <strain evidence="1">20211129_DDA</strain>
        <tissue evidence="1">Liver</tissue>
    </source>
</reference>
<sequence>MQTQICRVAKTCSEFATHIEEAETWISRVEYDIGSQKAIGNTMEKQLEDAKWKLTDVEDRLRRDNLRVLGMPKGVEGSDPRGFVVALFKEAFPDLNQWEWEKEIQRAHQFPFNRTVKSSVAGDIKPRAILISLLNFQARQPIYDLARPYRKRYFEGCTADYGYGLGRAEWVTIPSPRDRVVPYFT</sequence>
<proteinExistence type="predicted"/>
<keyword evidence="2" id="KW-1185">Reference proteome</keyword>
<accession>A0AAV7MMW5</accession>